<keyword evidence="2" id="KW-1185">Reference proteome</keyword>
<gene>
    <name evidence="1" type="ORF">NSA47_10775</name>
</gene>
<evidence type="ECO:0000313" key="2">
    <source>
        <dbReference type="Proteomes" id="UP001205748"/>
    </source>
</evidence>
<organism evidence="1 2">
    <name type="scientific">Irregularibacter muris</name>
    <dbReference type="NCBI Taxonomy" id="1796619"/>
    <lineage>
        <taxon>Bacteria</taxon>
        <taxon>Bacillati</taxon>
        <taxon>Bacillota</taxon>
        <taxon>Clostridia</taxon>
        <taxon>Eubacteriales</taxon>
        <taxon>Eubacteriaceae</taxon>
        <taxon>Irregularibacter</taxon>
    </lineage>
</organism>
<dbReference type="EMBL" id="JANKAS010000010">
    <property type="protein sequence ID" value="MCR1899468.1"/>
    <property type="molecule type" value="Genomic_DNA"/>
</dbReference>
<reference evidence="1" key="1">
    <citation type="submission" date="2022-07" db="EMBL/GenBank/DDBJ databases">
        <title>Enhanced cultured diversity of the mouse gut microbiota enables custom-made synthetic communities.</title>
        <authorList>
            <person name="Afrizal A."/>
        </authorList>
    </citation>
    <scope>NUCLEOTIDE SEQUENCE</scope>
    <source>
        <strain evidence="1">DSM 28593</strain>
    </source>
</reference>
<evidence type="ECO:0000313" key="1">
    <source>
        <dbReference type="EMBL" id="MCR1899468.1"/>
    </source>
</evidence>
<comment type="caution">
    <text evidence="1">The sequence shown here is derived from an EMBL/GenBank/DDBJ whole genome shotgun (WGS) entry which is preliminary data.</text>
</comment>
<evidence type="ECO:0008006" key="3">
    <source>
        <dbReference type="Google" id="ProtNLM"/>
    </source>
</evidence>
<accession>A0AAE3HIU8</accession>
<dbReference type="Proteomes" id="UP001205748">
    <property type="component" value="Unassembled WGS sequence"/>
</dbReference>
<proteinExistence type="predicted"/>
<dbReference type="RefSeq" id="WP_257531873.1">
    <property type="nucleotide sequence ID" value="NZ_JANKAS010000010.1"/>
</dbReference>
<sequence length="135" mass="16593">MKKKRLIIFSAIILLIIAIIYSSNVSHLYYGWFYIIDKYKEGHSYYINCYDGQFELMDEQRRENIKKEQQEREISVRDNYTFLLYFEETKDPKEMTISEIWKDIQPGKSYMMRLKKNAFPLNLYRAYTIEELYLY</sequence>
<protein>
    <recommendedName>
        <fullName evidence="3">DUF3139 domain-containing protein</fullName>
    </recommendedName>
</protein>
<dbReference type="AlphaFoldDB" id="A0AAE3HIU8"/>
<name>A0AAE3HIU8_9FIRM</name>